<evidence type="ECO:0000313" key="3">
    <source>
        <dbReference type="EMBL" id="EMC91349.1"/>
    </source>
</evidence>
<dbReference type="GO" id="GO:0031625">
    <property type="term" value="F:ubiquitin protein ligase binding"/>
    <property type="evidence" value="ECO:0007669"/>
    <property type="project" value="TreeGrafter"/>
</dbReference>
<name>M2MXF7_BAUPA</name>
<keyword evidence="4" id="KW-1185">Reference proteome</keyword>
<feature type="region of interest" description="Disordered" evidence="1">
    <location>
        <begin position="203"/>
        <end position="298"/>
    </location>
</feature>
<feature type="compositionally biased region" description="Low complexity" evidence="1">
    <location>
        <begin position="704"/>
        <end position="715"/>
    </location>
</feature>
<dbReference type="KEGG" id="bcom:BAUCODRAFT_39519"/>
<evidence type="ECO:0000256" key="1">
    <source>
        <dbReference type="SAM" id="MobiDB-lite"/>
    </source>
</evidence>
<dbReference type="GO" id="GO:0030674">
    <property type="term" value="F:protein-macromolecule adaptor activity"/>
    <property type="evidence" value="ECO:0007669"/>
    <property type="project" value="TreeGrafter"/>
</dbReference>
<reference evidence="3 4" key="1">
    <citation type="journal article" date="2012" name="PLoS Pathog.">
        <title>Diverse lifestyles and strategies of plant pathogenesis encoded in the genomes of eighteen Dothideomycetes fungi.</title>
        <authorList>
            <person name="Ohm R.A."/>
            <person name="Feau N."/>
            <person name="Henrissat B."/>
            <person name="Schoch C.L."/>
            <person name="Horwitz B.A."/>
            <person name="Barry K.W."/>
            <person name="Condon B.J."/>
            <person name="Copeland A.C."/>
            <person name="Dhillon B."/>
            <person name="Glaser F."/>
            <person name="Hesse C.N."/>
            <person name="Kosti I."/>
            <person name="LaButti K."/>
            <person name="Lindquist E.A."/>
            <person name="Lucas S."/>
            <person name="Salamov A.A."/>
            <person name="Bradshaw R.E."/>
            <person name="Ciuffetti L."/>
            <person name="Hamelin R.C."/>
            <person name="Kema G.H.J."/>
            <person name="Lawrence C."/>
            <person name="Scott J.A."/>
            <person name="Spatafora J.W."/>
            <person name="Turgeon B.G."/>
            <person name="de Wit P.J.G.M."/>
            <person name="Zhong S."/>
            <person name="Goodwin S.B."/>
            <person name="Grigoriev I.V."/>
        </authorList>
    </citation>
    <scope>NUCLEOTIDE SEQUENCE [LARGE SCALE GENOMIC DNA]</scope>
    <source>
        <strain evidence="3 4">UAMH 10762</strain>
    </source>
</reference>
<proteinExistence type="predicted"/>
<dbReference type="GO" id="GO:0005886">
    <property type="term" value="C:plasma membrane"/>
    <property type="evidence" value="ECO:0007669"/>
    <property type="project" value="TreeGrafter"/>
</dbReference>
<dbReference type="InterPro" id="IPR050357">
    <property type="entry name" value="Arrestin_domain-protein"/>
</dbReference>
<sequence>MTPSVDHSPQLSLPSSLSGRRLFSRLASPFTTKSRSIADFYIDIDEPYKNYGPGDVVSGSVRVRAIRPTRVTHLVVCLHGFAQVYRNPGSPGDGFRGIGGYLGPLRGKRSGEYFGNGFASLFEDEVVLCGDGRLADGAYQFNFELQFPDKDLPSSVEFERGAISYMVTATMTRPTTMSPTMTCDRTVPFLGLVDISTLYPPKPRTITLEPLSKRSRTKHQTRRLVDPSERRSRKAESTYQLETDQSSRLSSNPSMRTRSDDHISPAPSEASFDSTASSSQQASDSGRNRASATGSSISKLNASKTSLADKTITAVIEPLVGGCLRGGNVGIRVSVDHVKPVRSLKGVIVTLYRQARVDMHPAIPLGPTEKGSESKYEDYYPKSVTGLGGLSLSGAGSSHTFRKDLAQVTLPLYVNPANLTAEVTARLQVPAEIFPTISTVPGGMIDFKYLVEVVVDIQGRLGSTERQLANLMALTNNPAQAGHYDGSEPSYSPSGSAIIDTTPIRRDKSVISASFEVIVGTKESEKLRGKRRQESEMEAQPPEPEADLSVQQYIAPSTDVAEEGYDANGYWTQEVHTVHNGGWYHPYAYQEEYNGQAYEGAGMHEHTAYDEPPPPVPMPHLTDESQMSEKERIRLAEARLLPSQPPSAEAGFSGGVAGGATAPFLPGADGAEAGTVHGHIVSRYVADPQANEHIDPEQRQPDVSASYAPAPAPAYEQSDPGPASRIAVLAANDDKNDLQQRRLELAASAPPSEDFTEDAIAANLFQPSAPTEDDAALPSHTHDSHAEASGFSGLPMYER</sequence>
<dbReference type="OrthoDB" id="7785529at2759"/>
<gene>
    <name evidence="3" type="ORF">BAUCODRAFT_39519</name>
</gene>
<dbReference type="eggNOG" id="ENOG502QTQN">
    <property type="taxonomic scope" value="Eukaryota"/>
</dbReference>
<organism evidence="3 4">
    <name type="scientific">Baudoinia panamericana (strain UAMH 10762)</name>
    <name type="common">Angels' share fungus</name>
    <name type="synonym">Baudoinia compniacensis (strain UAMH 10762)</name>
    <dbReference type="NCBI Taxonomy" id="717646"/>
    <lineage>
        <taxon>Eukaryota</taxon>
        <taxon>Fungi</taxon>
        <taxon>Dikarya</taxon>
        <taxon>Ascomycota</taxon>
        <taxon>Pezizomycotina</taxon>
        <taxon>Dothideomycetes</taxon>
        <taxon>Dothideomycetidae</taxon>
        <taxon>Mycosphaerellales</taxon>
        <taxon>Teratosphaeriaceae</taxon>
        <taxon>Baudoinia</taxon>
    </lineage>
</organism>
<dbReference type="RefSeq" id="XP_007681408.1">
    <property type="nucleotide sequence ID" value="XM_007683218.1"/>
</dbReference>
<evidence type="ECO:0000259" key="2">
    <source>
        <dbReference type="Pfam" id="PF00339"/>
    </source>
</evidence>
<dbReference type="Pfam" id="PF00339">
    <property type="entry name" value="Arrestin_N"/>
    <property type="match status" value="1"/>
</dbReference>
<feature type="region of interest" description="Disordered" evidence="1">
    <location>
        <begin position="748"/>
        <end position="799"/>
    </location>
</feature>
<feature type="region of interest" description="Disordered" evidence="1">
    <location>
        <begin position="694"/>
        <end position="721"/>
    </location>
</feature>
<dbReference type="GeneID" id="19113811"/>
<dbReference type="EMBL" id="KB445564">
    <property type="protein sequence ID" value="EMC91349.1"/>
    <property type="molecule type" value="Genomic_DNA"/>
</dbReference>
<feature type="compositionally biased region" description="Low complexity" evidence="1">
    <location>
        <begin position="268"/>
        <end position="285"/>
    </location>
</feature>
<dbReference type="PANTHER" id="PTHR11188:SF161">
    <property type="entry name" value="PH-RESPONSE REGULATOR PROTEIN PALF_RIM8"/>
    <property type="match status" value="1"/>
</dbReference>
<evidence type="ECO:0000313" key="4">
    <source>
        <dbReference type="Proteomes" id="UP000011761"/>
    </source>
</evidence>
<protein>
    <recommendedName>
        <fullName evidence="2">Arrestin-like N-terminal domain-containing protein</fullName>
    </recommendedName>
</protein>
<accession>M2MXF7</accession>
<feature type="domain" description="Arrestin-like N-terminal" evidence="2">
    <location>
        <begin position="41"/>
        <end position="187"/>
    </location>
</feature>
<dbReference type="InterPro" id="IPR014756">
    <property type="entry name" value="Ig_E-set"/>
</dbReference>
<dbReference type="Gene3D" id="2.60.40.640">
    <property type="match status" value="1"/>
</dbReference>
<dbReference type="InterPro" id="IPR014752">
    <property type="entry name" value="Arrestin-like_C"/>
</dbReference>
<feature type="compositionally biased region" description="Basic residues" evidence="1">
    <location>
        <begin position="213"/>
        <end position="222"/>
    </location>
</feature>
<dbReference type="STRING" id="717646.M2MXF7"/>
<feature type="region of interest" description="Disordered" evidence="1">
    <location>
        <begin position="523"/>
        <end position="546"/>
    </location>
</feature>
<dbReference type="PANTHER" id="PTHR11188">
    <property type="entry name" value="ARRESTIN DOMAIN CONTAINING PROTEIN"/>
    <property type="match status" value="1"/>
</dbReference>
<dbReference type="OMA" id="CLHGYAK"/>
<dbReference type="InterPro" id="IPR011021">
    <property type="entry name" value="Arrestin-like_N"/>
</dbReference>
<dbReference type="Proteomes" id="UP000011761">
    <property type="component" value="Unassembled WGS sequence"/>
</dbReference>
<feature type="compositionally biased region" description="Basic and acidic residues" evidence="1">
    <location>
        <begin position="523"/>
        <end position="535"/>
    </location>
</feature>
<dbReference type="SUPFAM" id="SSF81296">
    <property type="entry name" value="E set domains"/>
    <property type="match status" value="1"/>
</dbReference>
<feature type="compositionally biased region" description="Basic and acidic residues" evidence="1">
    <location>
        <begin position="223"/>
        <end position="236"/>
    </location>
</feature>
<dbReference type="GO" id="GO:0070086">
    <property type="term" value="P:ubiquitin-dependent endocytosis"/>
    <property type="evidence" value="ECO:0007669"/>
    <property type="project" value="TreeGrafter"/>
</dbReference>
<dbReference type="GO" id="GO:0005829">
    <property type="term" value="C:cytosol"/>
    <property type="evidence" value="ECO:0007669"/>
    <property type="project" value="TreeGrafter"/>
</dbReference>
<dbReference type="AlphaFoldDB" id="M2MXF7"/>
<dbReference type="HOGENOM" id="CLU_006001_0_0_1"/>
<feature type="compositionally biased region" description="Polar residues" evidence="1">
    <location>
        <begin position="288"/>
        <end position="298"/>
    </location>
</feature>
<feature type="compositionally biased region" description="Polar residues" evidence="1">
    <location>
        <begin position="237"/>
        <end position="256"/>
    </location>
</feature>